<feature type="compositionally biased region" description="Low complexity" evidence="2">
    <location>
        <begin position="483"/>
        <end position="499"/>
    </location>
</feature>
<reference evidence="3" key="1">
    <citation type="submission" date="2008-06" db="EMBL/GenBank/DDBJ databases">
        <authorList>
            <person name="Lorenzi H."/>
            <person name="Inman J."/>
            <person name="Miller J."/>
            <person name="Schobel S."/>
            <person name="Amedeo P."/>
            <person name="Caler E.V."/>
            <person name="da Silva J."/>
        </authorList>
    </citation>
    <scope>NUCLEOTIDE SEQUENCE [LARGE SCALE GENOMIC DNA]</scope>
    <source>
        <strain evidence="3">RN66</strain>
    </source>
</reference>
<evidence type="ECO:0000313" key="3">
    <source>
        <dbReference type="EMBL" id="EEA08406.1"/>
    </source>
</evidence>
<accession>B6AJL5</accession>
<dbReference type="RefSeq" id="XP_002142755.1">
    <property type="nucleotide sequence ID" value="XM_002142719.1"/>
</dbReference>
<keyword evidence="4" id="KW-1185">Reference proteome</keyword>
<sequence>MWCYPQIPNFYRLKSNQTICSTKIHKRALLISGEVKNLKGCTNDILEYTLILSRVYGFKEIRILQTSTSERIYGNFAYSILNQIEGVVIHINTLTRNSFLEAFQWLASGNELPYIYDSYIYSNTNIQDKFSNNLYYASELAFVYSGYTTFVTLSAAKNLDENFHIENVENDNFVNFGEDNKKPCFYIEDGEIVLFDELECILSLNIQQPASITCFLDCNFGHYFLSKYTANNKTTPNCNKNKILTHHRISTSPVLNFISNKNPSYNSLQVNPHFYVMDRNIYEKHHNPVEVSNHQINTNQKGHENIKYIQPQIIQENIQDRMTYKINQILTVVIFAACSSSQTAQEMTLCSPNGFNLSIIHRGLFSYCFHSFIRSFMIYRNSNYLTYPPRVQATNITLYMIYERLCSMVNSVVNTKKSELILQTPILLTSPNITPHNTKIFQTCMLRNTNYFGFMKRNVNNITKCSPSNLIYCMPTPQNLSNSENYSNSASYNSTPSTTHSWNSIDTSRNRFYNNIGQNNSQDMLKQEIKQLRAELQFLKSTIQANTNTNSEICNESNIQENSPNSLDTEIRNQVFSHFRTFSARQ</sequence>
<gene>
    <name evidence="3" type="ORF">CMU_021700</name>
</gene>
<organism evidence="3 4">
    <name type="scientific">Cryptosporidium muris (strain RN66)</name>
    <dbReference type="NCBI Taxonomy" id="441375"/>
    <lineage>
        <taxon>Eukaryota</taxon>
        <taxon>Sar</taxon>
        <taxon>Alveolata</taxon>
        <taxon>Apicomplexa</taxon>
        <taxon>Conoidasida</taxon>
        <taxon>Coccidia</taxon>
        <taxon>Eucoccidiorida</taxon>
        <taxon>Eimeriorina</taxon>
        <taxon>Cryptosporidiidae</taxon>
        <taxon>Cryptosporidium</taxon>
    </lineage>
</organism>
<protein>
    <submittedName>
        <fullName evidence="3">Uncharacterized protein</fullName>
    </submittedName>
</protein>
<dbReference type="EMBL" id="DS989739">
    <property type="protein sequence ID" value="EEA08406.1"/>
    <property type="molecule type" value="Genomic_DNA"/>
</dbReference>
<dbReference type="OrthoDB" id="341685at2759"/>
<dbReference type="VEuPathDB" id="CryptoDB:CMU_021700"/>
<feature type="coiled-coil region" evidence="1">
    <location>
        <begin position="522"/>
        <end position="549"/>
    </location>
</feature>
<proteinExistence type="predicted"/>
<dbReference type="GeneID" id="6997876"/>
<name>B6AJL5_CRYMR</name>
<dbReference type="AlphaFoldDB" id="B6AJL5"/>
<dbReference type="OMA" id="EICNESN"/>
<evidence type="ECO:0000256" key="1">
    <source>
        <dbReference type="SAM" id="Coils"/>
    </source>
</evidence>
<dbReference type="Gene3D" id="3.40.50.1460">
    <property type="match status" value="1"/>
</dbReference>
<dbReference type="Proteomes" id="UP000001460">
    <property type="component" value="Unassembled WGS sequence"/>
</dbReference>
<evidence type="ECO:0000256" key="2">
    <source>
        <dbReference type="SAM" id="MobiDB-lite"/>
    </source>
</evidence>
<feature type="region of interest" description="Disordered" evidence="2">
    <location>
        <begin position="483"/>
        <end position="503"/>
    </location>
</feature>
<evidence type="ECO:0000313" key="4">
    <source>
        <dbReference type="Proteomes" id="UP000001460"/>
    </source>
</evidence>
<keyword evidence="1" id="KW-0175">Coiled coil</keyword>